<sequence length="150" mass="17602">MFITATNQLVEMKVEVMRNYSEMNEILFGTTELESEQGKLEDEINEVASLIEDCVNENARIVLDQADYEKRYNALVTRFDKSNSRLEEVKEQMFERQAKGMEVEQFLKELDKVGFVEKFDEELFLGLIEVVEVSREKRIVRFKDGSEIEV</sequence>
<gene>
    <name evidence="1" type="ORF">SAMN02745116_02467</name>
</gene>
<evidence type="ECO:0000313" key="2">
    <source>
        <dbReference type="Proteomes" id="UP000190328"/>
    </source>
</evidence>
<evidence type="ECO:0000313" key="1">
    <source>
        <dbReference type="EMBL" id="SKA11750.1"/>
    </source>
</evidence>
<dbReference type="STRING" id="263852.SAMN02745116_02467"/>
<accession>A0A1T4R6R3</accession>
<protein>
    <recommendedName>
        <fullName evidence="3">Site-specific DNA recombinase</fullName>
    </recommendedName>
</protein>
<reference evidence="1 2" key="1">
    <citation type="submission" date="2017-02" db="EMBL/GenBank/DDBJ databases">
        <authorList>
            <person name="Peterson S.W."/>
        </authorList>
    </citation>
    <scope>NUCLEOTIDE SEQUENCE [LARGE SCALE GENOMIC DNA]</scope>
    <source>
        <strain evidence="1 2">ATCC BAA-1030</strain>
    </source>
</reference>
<dbReference type="Proteomes" id="UP000190328">
    <property type="component" value="Unassembled WGS sequence"/>
</dbReference>
<proteinExistence type="predicted"/>
<keyword evidence="2" id="KW-1185">Reference proteome</keyword>
<dbReference type="AlphaFoldDB" id="A0A1T4R6R3"/>
<dbReference type="EMBL" id="FUXI01000040">
    <property type="protein sequence ID" value="SKA11750.1"/>
    <property type="molecule type" value="Genomic_DNA"/>
</dbReference>
<organism evidence="1 2">
    <name type="scientific">Pilibacter termitis</name>
    <dbReference type="NCBI Taxonomy" id="263852"/>
    <lineage>
        <taxon>Bacteria</taxon>
        <taxon>Bacillati</taxon>
        <taxon>Bacillota</taxon>
        <taxon>Bacilli</taxon>
        <taxon>Lactobacillales</taxon>
        <taxon>Enterococcaceae</taxon>
        <taxon>Pilibacter</taxon>
    </lineage>
</organism>
<name>A0A1T4R6R3_9ENTE</name>
<evidence type="ECO:0008006" key="3">
    <source>
        <dbReference type="Google" id="ProtNLM"/>
    </source>
</evidence>